<comment type="caution">
    <text evidence="3">The sequence shown here is derived from an EMBL/GenBank/DDBJ whole genome shotgun (WGS) entry which is preliminary data.</text>
</comment>
<proteinExistence type="predicted"/>
<dbReference type="EMBL" id="PKPP01000007">
    <property type="protein sequence ID" value="PWA99770.1"/>
    <property type="molecule type" value="Genomic_DNA"/>
</dbReference>
<protein>
    <submittedName>
        <fullName evidence="3">F-box domain-containing protein</fullName>
    </submittedName>
</protein>
<accession>A0A2U1QP33</accession>
<dbReference type="Pfam" id="PF07734">
    <property type="entry name" value="FBA_1"/>
    <property type="match status" value="1"/>
</dbReference>
<name>A0A2U1QP33_ARTAN</name>
<evidence type="ECO:0000313" key="3">
    <source>
        <dbReference type="EMBL" id="PWA99770.1"/>
    </source>
</evidence>
<dbReference type="InterPro" id="IPR036047">
    <property type="entry name" value="F-box-like_dom_sf"/>
</dbReference>
<dbReference type="Proteomes" id="UP000245207">
    <property type="component" value="Unassembled WGS sequence"/>
</dbReference>
<sequence>MSELSTKMIVFGILTRMPPKAVGRFKSVCKTWNSLLSRNAFVREHCSRSAIPSNQKVLIIELQTSSIHPINFETHAYEPGTSITIPFFHLSDDNRFNLVSILSHLNGLLCVCNRVTSDLFLWNPVTTSFKRLPHPYSNDFYKGTLDAVGMYTDTHDDLKVMYIRRRDATLAVNVYSRSDESWRNIPLTLHADYLTTRFCWSSGTLCGGKFISLLMRQLLEEFEMFDLPPIPNHGIVFISLVNAQDELVMFAASGHRAMKIDMWILTEEIRFGAGDLSGTQSLAVSRWLQEKGNAV</sequence>
<dbReference type="InterPro" id="IPR001810">
    <property type="entry name" value="F-box_dom"/>
</dbReference>
<dbReference type="OrthoDB" id="1024059at2759"/>
<dbReference type="Pfam" id="PF00646">
    <property type="entry name" value="F-box"/>
    <property type="match status" value="1"/>
</dbReference>
<evidence type="ECO:0000259" key="1">
    <source>
        <dbReference type="Pfam" id="PF00646"/>
    </source>
</evidence>
<dbReference type="PANTHER" id="PTHR31672:SF13">
    <property type="entry name" value="F-BOX PROTEIN CPR30-LIKE"/>
    <property type="match status" value="1"/>
</dbReference>
<dbReference type="SUPFAM" id="SSF81383">
    <property type="entry name" value="F-box domain"/>
    <property type="match status" value="1"/>
</dbReference>
<evidence type="ECO:0000313" key="4">
    <source>
        <dbReference type="Proteomes" id="UP000245207"/>
    </source>
</evidence>
<dbReference type="InterPro" id="IPR017451">
    <property type="entry name" value="F-box-assoc_interact_dom"/>
</dbReference>
<reference evidence="3 4" key="1">
    <citation type="journal article" date="2018" name="Mol. Plant">
        <title>The genome of Artemisia annua provides insight into the evolution of Asteraceae family and artemisinin biosynthesis.</title>
        <authorList>
            <person name="Shen Q."/>
            <person name="Zhang L."/>
            <person name="Liao Z."/>
            <person name="Wang S."/>
            <person name="Yan T."/>
            <person name="Shi P."/>
            <person name="Liu M."/>
            <person name="Fu X."/>
            <person name="Pan Q."/>
            <person name="Wang Y."/>
            <person name="Lv Z."/>
            <person name="Lu X."/>
            <person name="Zhang F."/>
            <person name="Jiang W."/>
            <person name="Ma Y."/>
            <person name="Chen M."/>
            <person name="Hao X."/>
            <person name="Li L."/>
            <person name="Tang Y."/>
            <person name="Lv G."/>
            <person name="Zhou Y."/>
            <person name="Sun X."/>
            <person name="Brodelius P.E."/>
            <person name="Rose J.K.C."/>
            <person name="Tang K."/>
        </authorList>
    </citation>
    <scope>NUCLEOTIDE SEQUENCE [LARGE SCALE GENOMIC DNA]</scope>
    <source>
        <strain evidence="4">cv. Huhao1</strain>
        <tissue evidence="3">Leaf</tissue>
    </source>
</reference>
<evidence type="ECO:0000259" key="2">
    <source>
        <dbReference type="Pfam" id="PF07734"/>
    </source>
</evidence>
<organism evidence="3 4">
    <name type="scientific">Artemisia annua</name>
    <name type="common">Sweet wormwood</name>
    <dbReference type="NCBI Taxonomy" id="35608"/>
    <lineage>
        <taxon>Eukaryota</taxon>
        <taxon>Viridiplantae</taxon>
        <taxon>Streptophyta</taxon>
        <taxon>Embryophyta</taxon>
        <taxon>Tracheophyta</taxon>
        <taxon>Spermatophyta</taxon>
        <taxon>Magnoliopsida</taxon>
        <taxon>eudicotyledons</taxon>
        <taxon>Gunneridae</taxon>
        <taxon>Pentapetalae</taxon>
        <taxon>asterids</taxon>
        <taxon>campanulids</taxon>
        <taxon>Asterales</taxon>
        <taxon>Asteraceae</taxon>
        <taxon>Asteroideae</taxon>
        <taxon>Anthemideae</taxon>
        <taxon>Artemisiinae</taxon>
        <taxon>Artemisia</taxon>
    </lineage>
</organism>
<keyword evidence="4" id="KW-1185">Reference proteome</keyword>
<gene>
    <name evidence="3" type="ORF">CTI12_AA002970</name>
</gene>
<dbReference type="PANTHER" id="PTHR31672">
    <property type="entry name" value="BNACNNG10540D PROTEIN"/>
    <property type="match status" value="1"/>
</dbReference>
<feature type="domain" description="F-box associated beta-propeller type 1" evidence="2">
    <location>
        <begin position="60"/>
        <end position="190"/>
    </location>
</feature>
<dbReference type="Gene3D" id="1.20.1280.50">
    <property type="match status" value="1"/>
</dbReference>
<feature type="domain" description="F-box" evidence="1">
    <location>
        <begin position="13"/>
        <end position="41"/>
    </location>
</feature>
<dbReference type="NCBIfam" id="TIGR01640">
    <property type="entry name" value="F_box_assoc_1"/>
    <property type="match status" value="1"/>
</dbReference>
<dbReference type="InterPro" id="IPR006527">
    <property type="entry name" value="F-box-assoc_dom_typ1"/>
</dbReference>
<dbReference type="InterPro" id="IPR050796">
    <property type="entry name" value="SCF_F-box_component"/>
</dbReference>
<dbReference type="STRING" id="35608.A0A2U1QP33"/>
<dbReference type="AlphaFoldDB" id="A0A2U1QP33"/>